<organism evidence="2 3">
    <name type="scientific">Kingdonia uniflora</name>
    <dbReference type="NCBI Taxonomy" id="39325"/>
    <lineage>
        <taxon>Eukaryota</taxon>
        <taxon>Viridiplantae</taxon>
        <taxon>Streptophyta</taxon>
        <taxon>Embryophyta</taxon>
        <taxon>Tracheophyta</taxon>
        <taxon>Spermatophyta</taxon>
        <taxon>Magnoliopsida</taxon>
        <taxon>Ranunculales</taxon>
        <taxon>Circaeasteraceae</taxon>
        <taxon>Kingdonia</taxon>
    </lineage>
</organism>
<dbReference type="EMBL" id="JACGCM010000779">
    <property type="protein sequence ID" value="KAF6166773.1"/>
    <property type="molecule type" value="Genomic_DNA"/>
</dbReference>
<dbReference type="AlphaFoldDB" id="A0A7J7NI68"/>
<accession>A0A7J7NI68</accession>
<evidence type="ECO:0000313" key="2">
    <source>
        <dbReference type="EMBL" id="KAF6166773.1"/>
    </source>
</evidence>
<dbReference type="OrthoDB" id="414698at2759"/>
<evidence type="ECO:0000259" key="1">
    <source>
        <dbReference type="Pfam" id="PF03959"/>
    </source>
</evidence>
<reference evidence="2 3" key="1">
    <citation type="journal article" date="2020" name="IScience">
        <title>Genome Sequencing of the Endangered Kingdonia uniflora (Circaeasteraceae, Ranunculales) Reveals Potential Mechanisms of Evolutionary Specialization.</title>
        <authorList>
            <person name="Sun Y."/>
            <person name="Deng T."/>
            <person name="Zhang A."/>
            <person name="Moore M.J."/>
            <person name="Landis J.B."/>
            <person name="Lin N."/>
            <person name="Zhang H."/>
            <person name="Zhang X."/>
            <person name="Huang J."/>
            <person name="Zhang X."/>
            <person name="Sun H."/>
            <person name="Wang H."/>
        </authorList>
    </citation>
    <scope>NUCLEOTIDE SEQUENCE [LARGE SCALE GENOMIC DNA]</scope>
    <source>
        <strain evidence="2">TB1705</strain>
        <tissue evidence="2">Leaf</tissue>
    </source>
</reference>
<dbReference type="Pfam" id="PF03959">
    <property type="entry name" value="FSH1"/>
    <property type="match status" value="1"/>
</dbReference>
<dbReference type="Proteomes" id="UP000541444">
    <property type="component" value="Unassembled WGS sequence"/>
</dbReference>
<evidence type="ECO:0000313" key="3">
    <source>
        <dbReference type="Proteomes" id="UP000541444"/>
    </source>
</evidence>
<dbReference type="FunFam" id="3.40.50.1820:FF:000133">
    <property type="entry name" value="esterase AGAP003155"/>
    <property type="match status" value="1"/>
</dbReference>
<dbReference type="InterPro" id="IPR029058">
    <property type="entry name" value="AB_hydrolase_fold"/>
</dbReference>
<dbReference type="PANTHER" id="PTHR22778:SF51">
    <property type="entry name" value="DIHYDROFOLATE REDUCTASE"/>
    <property type="match status" value="1"/>
</dbReference>
<protein>
    <recommendedName>
        <fullName evidence="1">Serine hydrolase domain-containing protein</fullName>
    </recommendedName>
</protein>
<comment type="caution">
    <text evidence="2">The sequence shown here is derived from an EMBL/GenBank/DDBJ whole genome shotgun (WGS) entry which is preliminary data.</text>
</comment>
<dbReference type="SUPFAM" id="SSF53474">
    <property type="entry name" value="alpha/beta-Hydrolases"/>
    <property type="match status" value="1"/>
</dbReference>
<dbReference type="InterPro" id="IPR005645">
    <property type="entry name" value="FSH-like_dom"/>
</dbReference>
<sequence length="252" mass="28109">MGYEGKEEMIMVERRKPRVMCLHGFRTSGEIMKTQIGKWPKSVFDKLDLVFVDAPFASRGKSAVEGIFEPPYYEWFQFDNGTMEYWNFDECVEFIEECMVKHGPFDGLMGFSQGGILSAGLPGLQAKALALTKVPKIKFVIILAGAKFVVPTAADNAFSSPVDIPSLHFLGETDYIKPRGIKLLESFVGPIVIHHPQGHTVPRLDEKNLGILENFIEKIQGQISGNKPTSEKEENREKAQNTILLSEGIVSS</sequence>
<name>A0A7J7NI68_9MAGN</name>
<feature type="domain" description="Serine hydrolase" evidence="1">
    <location>
        <begin position="15"/>
        <end position="206"/>
    </location>
</feature>
<dbReference type="Gene3D" id="3.40.50.1820">
    <property type="entry name" value="alpha/beta hydrolase"/>
    <property type="match status" value="1"/>
</dbReference>
<dbReference type="PANTHER" id="PTHR22778">
    <property type="entry name" value="OVARIAN CANCER GENE-2 PROTEIN-RELATED"/>
    <property type="match status" value="1"/>
</dbReference>
<gene>
    <name evidence="2" type="ORF">GIB67_005649</name>
</gene>
<keyword evidence="3" id="KW-1185">Reference proteome</keyword>
<proteinExistence type="predicted"/>